<evidence type="ECO:0000313" key="3">
    <source>
        <dbReference type="EMBL" id="MDY3511651.1"/>
    </source>
</evidence>
<dbReference type="RefSeq" id="WP_004916711.1">
    <property type="nucleotide sequence ID" value="NZ_CP011859.1"/>
</dbReference>
<organism evidence="2 4">
    <name type="scientific">Riemerella anatipestifer</name>
    <name type="common">Moraxella anatipestifer</name>
    <dbReference type="NCBI Taxonomy" id="34085"/>
    <lineage>
        <taxon>Bacteria</taxon>
        <taxon>Pseudomonadati</taxon>
        <taxon>Bacteroidota</taxon>
        <taxon>Flavobacteriia</taxon>
        <taxon>Flavobacteriales</taxon>
        <taxon>Weeksellaceae</taxon>
        <taxon>Riemerella</taxon>
    </lineage>
</organism>
<keyword evidence="1" id="KW-0472">Membrane</keyword>
<reference evidence="3" key="2">
    <citation type="submission" date="2023-01" db="EMBL/GenBank/DDBJ databases">
        <title>Genome-based studies on antimicrobial resistance profiles of Riemerella anatipestifer in China, 1994 to 2021.</title>
        <authorList>
            <person name="Yang Z."/>
            <person name="Zhu D."/>
        </authorList>
    </citation>
    <scope>NUCLEOTIDE SEQUENCE</scope>
    <source>
        <strain evidence="3">RCAD1218</strain>
    </source>
</reference>
<dbReference type="InterPro" id="IPR008620">
    <property type="entry name" value="FixH"/>
</dbReference>
<reference evidence="2 4" key="1">
    <citation type="submission" date="2015-06" db="EMBL/GenBank/DDBJ databases">
        <title>R. anatipestifer strain HXb2 is the most virulent strain so far, and the genome sequence would help us uncover the pathogenesis.</title>
        <authorList>
            <person name="Hu Q."/>
            <person name="Qi J."/>
            <person name="Bo H."/>
            <person name="Liu G."/>
            <person name="Tao M."/>
            <person name="Ding Y."/>
            <person name="Xue Y."/>
        </authorList>
    </citation>
    <scope>NUCLEOTIDE SEQUENCE [LARGE SCALE GENOMIC DNA]</scope>
    <source>
        <strain evidence="2 4">HXb2</strain>
    </source>
</reference>
<dbReference type="EMBL" id="CP011859">
    <property type="protein sequence ID" value="AQY22336.1"/>
    <property type="molecule type" value="Genomic_DNA"/>
</dbReference>
<dbReference type="Proteomes" id="UP001284033">
    <property type="component" value="Unassembled WGS sequence"/>
</dbReference>
<dbReference type="Pfam" id="PF05751">
    <property type="entry name" value="FixH"/>
    <property type="match status" value="1"/>
</dbReference>
<evidence type="ECO:0000256" key="1">
    <source>
        <dbReference type="SAM" id="Phobius"/>
    </source>
</evidence>
<proteinExistence type="predicted"/>
<accession>A0A162CAZ3</accession>
<feature type="transmembrane region" description="Helical" evidence="1">
    <location>
        <begin position="6"/>
        <end position="30"/>
    </location>
</feature>
<evidence type="ECO:0000313" key="4">
    <source>
        <dbReference type="Proteomes" id="UP000189883"/>
    </source>
</evidence>
<dbReference type="eggNOG" id="COG5456">
    <property type="taxonomic scope" value="Bacteria"/>
</dbReference>
<sequence length="152" mass="17650">MKNFKFTWAHGVVAALGSFILFILYLIFVFSHGQQNSELVSDNYYEDELAYQSVIDAKKNASTIENAPKYQQTPHGISIVFPSENNNQNTKIKFVLYRIDDQKLDVKKDMTLDVNNSFLIPKKVLVPGGYILKLMWTKDNKDYQIDYDLVWK</sequence>
<protein>
    <submittedName>
        <fullName evidence="3">FixH family protein</fullName>
    </submittedName>
</protein>
<dbReference type="OMA" id="KINWGTG"/>
<dbReference type="EMBL" id="JAQZHK010000001">
    <property type="protein sequence ID" value="MDY3511651.1"/>
    <property type="molecule type" value="Genomic_DNA"/>
</dbReference>
<gene>
    <name evidence="2" type="ORF">AB406_1390</name>
    <name evidence="3" type="ORF">PG303_00290</name>
</gene>
<keyword evidence="1" id="KW-1133">Transmembrane helix</keyword>
<dbReference type="GeneID" id="93718595"/>
<dbReference type="AlphaFoldDB" id="A0A162CAZ3"/>
<evidence type="ECO:0000313" key="2">
    <source>
        <dbReference type="EMBL" id="AQY22336.1"/>
    </source>
</evidence>
<name>A0A162CAZ3_RIEAN</name>
<dbReference type="Proteomes" id="UP000189883">
    <property type="component" value="Chromosome"/>
</dbReference>
<keyword evidence="1" id="KW-0812">Transmembrane</keyword>